<dbReference type="GO" id="GO:0016192">
    <property type="term" value="P:vesicle-mediated transport"/>
    <property type="evidence" value="ECO:0007669"/>
    <property type="project" value="InterPro"/>
</dbReference>
<name>A0AAD9RSG2_9HYME</name>
<reference evidence="1" key="2">
    <citation type="journal article" date="2023" name="Commun. Biol.">
        <title>Intrasexual cuticular hydrocarbon dimorphism in a wasp sheds light on hydrocarbon biosynthesis genes in Hymenoptera.</title>
        <authorList>
            <person name="Moris V.C."/>
            <person name="Podsiadlowski L."/>
            <person name="Martin S."/>
            <person name="Oeyen J.P."/>
            <person name="Donath A."/>
            <person name="Petersen M."/>
            <person name="Wilbrandt J."/>
            <person name="Misof B."/>
            <person name="Liedtke D."/>
            <person name="Thamm M."/>
            <person name="Scheiner R."/>
            <person name="Schmitt T."/>
            <person name="Niehuis O."/>
        </authorList>
    </citation>
    <scope>NUCLEOTIDE SEQUENCE</scope>
    <source>
        <strain evidence="1">GBR_01_08_01A</strain>
    </source>
</reference>
<evidence type="ECO:0000313" key="1">
    <source>
        <dbReference type="EMBL" id="KAK2584528.1"/>
    </source>
</evidence>
<dbReference type="InterPro" id="IPR010989">
    <property type="entry name" value="SNARE"/>
</dbReference>
<dbReference type="GO" id="GO:0016020">
    <property type="term" value="C:membrane"/>
    <property type="evidence" value="ECO:0007669"/>
    <property type="project" value="InterPro"/>
</dbReference>
<dbReference type="Proteomes" id="UP001258017">
    <property type="component" value="Unassembled WGS sequence"/>
</dbReference>
<evidence type="ECO:0000313" key="2">
    <source>
        <dbReference type="Proteomes" id="UP001258017"/>
    </source>
</evidence>
<keyword evidence="2" id="KW-1185">Reference proteome</keyword>
<dbReference type="Gene3D" id="1.20.58.70">
    <property type="match status" value="1"/>
</dbReference>
<sequence>MVRDRLPDLCACRSSSTTFGRGFLQDVHIQIAQNKKLKEVLEEAEGIHGLIQLLMDNISIVKDLHNNVLSHTNKDVQKELDTRTQTISQTACRIQQKLRGR</sequence>
<reference evidence="1" key="1">
    <citation type="submission" date="2021-08" db="EMBL/GenBank/DDBJ databases">
        <authorList>
            <person name="Misof B."/>
            <person name="Oliver O."/>
            <person name="Podsiadlowski L."/>
            <person name="Donath A."/>
            <person name="Peters R."/>
            <person name="Mayer C."/>
            <person name="Rust J."/>
            <person name="Gunkel S."/>
            <person name="Lesny P."/>
            <person name="Martin S."/>
            <person name="Oeyen J.P."/>
            <person name="Petersen M."/>
            <person name="Panagiotis P."/>
            <person name="Wilbrandt J."/>
            <person name="Tanja T."/>
        </authorList>
    </citation>
    <scope>NUCLEOTIDE SEQUENCE</scope>
    <source>
        <strain evidence="1">GBR_01_08_01A</strain>
        <tissue evidence="1">Thorax + abdomen</tissue>
    </source>
</reference>
<accession>A0AAD9RSG2</accession>
<dbReference type="EMBL" id="JAIFRP010000026">
    <property type="protein sequence ID" value="KAK2584528.1"/>
    <property type="molecule type" value="Genomic_DNA"/>
</dbReference>
<dbReference type="SUPFAM" id="SSF47661">
    <property type="entry name" value="t-snare proteins"/>
    <property type="match status" value="1"/>
</dbReference>
<organism evidence="1 2">
    <name type="scientific">Odynerus spinipes</name>
    <dbReference type="NCBI Taxonomy" id="1348599"/>
    <lineage>
        <taxon>Eukaryota</taxon>
        <taxon>Metazoa</taxon>
        <taxon>Ecdysozoa</taxon>
        <taxon>Arthropoda</taxon>
        <taxon>Hexapoda</taxon>
        <taxon>Insecta</taxon>
        <taxon>Pterygota</taxon>
        <taxon>Neoptera</taxon>
        <taxon>Endopterygota</taxon>
        <taxon>Hymenoptera</taxon>
        <taxon>Apocrita</taxon>
        <taxon>Aculeata</taxon>
        <taxon>Vespoidea</taxon>
        <taxon>Vespidae</taxon>
        <taxon>Eumeninae</taxon>
        <taxon>Odynerus</taxon>
    </lineage>
</organism>
<gene>
    <name evidence="1" type="ORF">KPH14_006898</name>
</gene>
<proteinExistence type="predicted"/>
<protein>
    <submittedName>
        <fullName evidence="1">Uncharacterized protein</fullName>
    </submittedName>
</protein>
<dbReference type="AlphaFoldDB" id="A0AAD9RSG2"/>
<comment type="caution">
    <text evidence="1">The sequence shown here is derived from an EMBL/GenBank/DDBJ whole genome shotgun (WGS) entry which is preliminary data.</text>
</comment>